<gene>
    <name evidence="1" type="ORF">SLEP1_g28660</name>
</gene>
<comment type="caution">
    <text evidence="1">The sequence shown here is derived from an EMBL/GenBank/DDBJ whole genome shotgun (WGS) entry which is preliminary data.</text>
</comment>
<reference evidence="1 2" key="1">
    <citation type="journal article" date="2021" name="Commun. Biol.">
        <title>The genome of Shorea leprosula (Dipterocarpaceae) highlights the ecological relevance of drought in aseasonal tropical rainforests.</title>
        <authorList>
            <person name="Ng K.K.S."/>
            <person name="Kobayashi M.J."/>
            <person name="Fawcett J.A."/>
            <person name="Hatakeyama M."/>
            <person name="Paape T."/>
            <person name="Ng C.H."/>
            <person name="Ang C.C."/>
            <person name="Tnah L.H."/>
            <person name="Lee C.T."/>
            <person name="Nishiyama T."/>
            <person name="Sese J."/>
            <person name="O'Brien M.J."/>
            <person name="Copetti D."/>
            <person name="Mohd Noor M.I."/>
            <person name="Ong R.C."/>
            <person name="Putra M."/>
            <person name="Sireger I.Z."/>
            <person name="Indrioko S."/>
            <person name="Kosugi Y."/>
            <person name="Izuno A."/>
            <person name="Isagi Y."/>
            <person name="Lee S.L."/>
            <person name="Shimizu K.K."/>
        </authorList>
    </citation>
    <scope>NUCLEOTIDE SEQUENCE [LARGE SCALE GENOMIC DNA]</scope>
    <source>
        <strain evidence="1">214</strain>
    </source>
</reference>
<protein>
    <submittedName>
        <fullName evidence="1">Uncharacterized protein</fullName>
    </submittedName>
</protein>
<name>A0AAV5K5L5_9ROSI</name>
<accession>A0AAV5K5L5</accession>
<evidence type="ECO:0000313" key="2">
    <source>
        <dbReference type="Proteomes" id="UP001054252"/>
    </source>
</evidence>
<evidence type="ECO:0000313" key="1">
    <source>
        <dbReference type="EMBL" id="GKV18255.1"/>
    </source>
</evidence>
<dbReference type="AlphaFoldDB" id="A0AAV5K5L5"/>
<organism evidence="1 2">
    <name type="scientific">Rubroshorea leprosula</name>
    <dbReference type="NCBI Taxonomy" id="152421"/>
    <lineage>
        <taxon>Eukaryota</taxon>
        <taxon>Viridiplantae</taxon>
        <taxon>Streptophyta</taxon>
        <taxon>Embryophyta</taxon>
        <taxon>Tracheophyta</taxon>
        <taxon>Spermatophyta</taxon>
        <taxon>Magnoliopsida</taxon>
        <taxon>eudicotyledons</taxon>
        <taxon>Gunneridae</taxon>
        <taxon>Pentapetalae</taxon>
        <taxon>rosids</taxon>
        <taxon>malvids</taxon>
        <taxon>Malvales</taxon>
        <taxon>Dipterocarpaceae</taxon>
        <taxon>Rubroshorea</taxon>
    </lineage>
</organism>
<keyword evidence="2" id="KW-1185">Reference proteome</keyword>
<proteinExistence type="predicted"/>
<dbReference type="EMBL" id="BPVZ01000050">
    <property type="protein sequence ID" value="GKV18255.1"/>
    <property type="molecule type" value="Genomic_DNA"/>
</dbReference>
<sequence>MLTALPSPKFHQLVAEFCPFICCLVCPKICWKREEFRQQ</sequence>
<dbReference type="Proteomes" id="UP001054252">
    <property type="component" value="Unassembled WGS sequence"/>
</dbReference>